<proteinExistence type="predicted"/>
<reference evidence="1" key="1">
    <citation type="submission" date="2023-12" db="EMBL/GenBank/DDBJ databases">
        <title>Genome assembly of Anisodus tanguticus.</title>
        <authorList>
            <person name="Wang Y.-J."/>
        </authorList>
    </citation>
    <scope>NUCLEOTIDE SEQUENCE</scope>
    <source>
        <strain evidence="1">KB-2021</strain>
        <tissue evidence="1">Leaf</tissue>
    </source>
</reference>
<sequence>MTMYLNKRLALEVESEDRLSNMPRNVIEYILDLMPIQDAARTSILVLGEAPVVPRIAPVVRNCLSHILLNIELTNLAQISYALLFIQCFFNLQMLQIWIDDTCSSAEDVLNYLKAPHNFGRALPNLEQVIIRRFNGSKPELLLIKLLFAAIPSLVRMSIEKERNFSSIQERNIIIELMRYPRASPKILDPLNFLRQLL</sequence>
<keyword evidence="2" id="KW-1185">Reference proteome</keyword>
<name>A0AAE1SVE7_9SOLA</name>
<evidence type="ECO:0000313" key="2">
    <source>
        <dbReference type="Proteomes" id="UP001291623"/>
    </source>
</evidence>
<comment type="caution">
    <text evidence="1">The sequence shown here is derived from an EMBL/GenBank/DDBJ whole genome shotgun (WGS) entry which is preliminary data.</text>
</comment>
<accession>A0AAE1SVE7</accession>
<dbReference type="AlphaFoldDB" id="A0AAE1SVE7"/>
<dbReference type="EMBL" id="JAVYJV010000002">
    <property type="protein sequence ID" value="KAK4376872.1"/>
    <property type="molecule type" value="Genomic_DNA"/>
</dbReference>
<organism evidence="1 2">
    <name type="scientific">Anisodus tanguticus</name>
    <dbReference type="NCBI Taxonomy" id="243964"/>
    <lineage>
        <taxon>Eukaryota</taxon>
        <taxon>Viridiplantae</taxon>
        <taxon>Streptophyta</taxon>
        <taxon>Embryophyta</taxon>
        <taxon>Tracheophyta</taxon>
        <taxon>Spermatophyta</taxon>
        <taxon>Magnoliopsida</taxon>
        <taxon>eudicotyledons</taxon>
        <taxon>Gunneridae</taxon>
        <taxon>Pentapetalae</taxon>
        <taxon>asterids</taxon>
        <taxon>lamiids</taxon>
        <taxon>Solanales</taxon>
        <taxon>Solanaceae</taxon>
        <taxon>Solanoideae</taxon>
        <taxon>Hyoscyameae</taxon>
        <taxon>Anisodus</taxon>
    </lineage>
</organism>
<gene>
    <name evidence="1" type="ORF">RND71_003168</name>
</gene>
<dbReference type="Proteomes" id="UP001291623">
    <property type="component" value="Unassembled WGS sequence"/>
</dbReference>
<protein>
    <submittedName>
        <fullName evidence="1">Uncharacterized protein</fullName>
    </submittedName>
</protein>
<evidence type="ECO:0000313" key="1">
    <source>
        <dbReference type="EMBL" id="KAK4376872.1"/>
    </source>
</evidence>